<dbReference type="Pfam" id="PF24883">
    <property type="entry name" value="NPHP3_N"/>
    <property type="match status" value="1"/>
</dbReference>
<keyword evidence="4" id="KW-1185">Reference proteome</keyword>
<dbReference type="PANTHER" id="PTHR10039">
    <property type="entry name" value="AMELOGENIN"/>
    <property type="match status" value="1"/>
</dbReference>
<comment type="caution">
    <text evidence="3">The sequence shown here is derived from an EMBL/GenBank/DDBJ whole genome shotgun (WGS) entry which is preliminary data.</text>
</comment>
<organism evidence="3 4">
    <name type="scientific">Psilocybe cf. subviscida</name>
    <dbReference type="NCBI Taxonomy" id="2480587"/>
    <lineage>
        <taxon>Eukaryota</taxon>
        <taxon>Fungi</taxon>
        <taxon>Dikarya</taxon>
        <taxon>Basidiomycota</taxon>
        <taxon>Agaricomycotina</taxon>
        <taxon>Agaricomycetes</taxon>
        <taxon>Agaricomycetidae</taxon>
        <taxon>Agaricales</taxon>
        <taxon>Agaricineae</taxon>
        <taxon>Strophariaceae</taxon>
        <taxon>Psilocybe</taxon>
    </lineage>
</organism>
<accession>A0A8H5B8B7</accession>
<dbReference type="InterPro" id="IPR056884">
    <property type="entry name" value="NPHP3-like_N"/>
</dbReference>
<dbReference type="PANTHER" id="PTHR10039:SF14">
    <property type="entry name" value="NACHT DOMAIN-CONTAINING PROTEIN"/>
    <property type="match status" value="1"/>
</dbReference>
<evidence type="ECO:0000313" key="4">
    <source>
        <dbReference type="Proteomes" id="UP000567179"/>
    </source>
</evidence>
<feature type="domain" description="Nephrocystin 3-like N-terminal" evidence="2">
    <location>
        <begin position="63"/>
        <end position="227"/>
    </location>
</feature>
<dbReference type="Proteomes" id="UP000567179">
    <property type="component" value="Unassembled WGS sequence"/>
</dbReference>
<evidence type="ECO:0000259" key="2">
    <source>
        <dbReference type="Pfam" id="PF24883"/>
    </source>
</evidence>
<evidence type="ECO:0000313" key="3">
    <source>
        <dbReference type="EMBL" id="KAF5318495.1"/>
    </source>
</evidence>
<name>A0A8H5B8B7_9AGAR</name>
<dbReference type="AlphaFoldDB" id="A0A8H5B8B7"/>
<gene>
    <name evidence="3" type="ORF">D9619_011035</name>
</gene>
<sequence length="844" mass="94487">MFTAASNFTISGGNFVNQVNSRTSALNKLSAGAAHSALHDAPARTDESRCHQNTRVNVLENLERWAQGICDEGTSLFWLHGGAGAGKSAIMQSLAERCAAQGLALGSFFFSRSDPTRNTAEVLIPTLAYQLAQLFPPALDVLEPIVDCNPLIFKKSLQVQLLDLLVPPLQHLVQLGIISDTPQSPRVFLIDGLDECSDSAQHRAIIQAVAAACHKHHVPVKFLIASRPEQAISTSFGLYKEENRVLGAISLSEDADAGHDIRRFIENEFLKIRLQHTFKKMIPSEWPDLDDIDKLVRKSSSHFIYASTAMKYIWSAKESPVRSLQVVLGLEVSRTTSPFAELDALYHHILDSAAHRDKVLQILAYCVFTWLPSLVAIASIILDYSSDDFFIFMADVTPLVRFQDSLIHYSLFGKREKEVKLLHASLGDFLCDPSRSGSLYVKKEVYAASTLERCFQLLDFYSQELPSRQGWPRHTLDSLDGPYSTLSDHIIGTIRTTGHHVTTQEALRRYSLRDFHECRLRFDRTIRPEGICIIDPRIERASSFFMAVYVTKPFDGAQLFRGCLEDFLDILESHIIADGGPLAAAILPLICLRYPSKAIQEIHVYPYRSESYGLLAHSSGSVTVLDLISAEDLASIRHSIINTSPKRLSVAAEAILGFLIDDVELGRSSTHSAHKSWLQRTKPGKHVARGAPRLASVFHKQCILFSALERNEINMERDPDGESTDGESTNGYSGLTPYIENTLHSRLHSLSILLRAVGHLLGALLWVLPKADFSEKLVRYSKRMFPRIMYQRDTVLVRRVRNCLDEYTTRVQNAKLEELGQRIEKGDVDALIEKSHMLYLNAQD</sequence>
<dbReference type="InterPro" id="IPR027417">
    <property type="entry name" value="P-loop_NTPase"/>
</dbReference>
<reference evidence="3 4" key="1">
    <citation type="journal article" date="2020" name="ISME J.">
        <title>Uncovering the hidden diversity of litter-decomposition mechanisms in mushroom-forming fungi.</title>
        <authorList>
            <person name="Floudas D."/>
            <person name="Bentzer J."/>
            <person name="Ahren D."/>
            <person name="Johansson T."/>
            <person name="Persson P."/>
            <person name="Tunlid A."/>
        </authorList>
    </citation>
    <scope>NUCLEOTIDE SEQUENCE [LARGE SCALE GENOMIC DNA]</scope>
    <source>
        <strain evidence="3 4">CBS 101986</strain>
    </source>
</reference>
<protein>
    <recommendedName>
        <fullName evidence="2">Nephrocystin 3-like N-terminal domain-containing protein</fullName>
    </recommendedName>
</protein>
<evidence type="ECO:0000256" key="1">
    <source>
        <dbReference type="ARBA" id="ARBA00022737"/>
    </source>
</evidence>
<dbReference type="EMBL" id="JAACJJ010000030">
    <property type="protein sequence ID" value="KAF5318495.1"/>
    <property type="molecule type" value="Genomic_DNA"/>
</dbReference>
<proteinExistence type="predicted"/>
<keyword evidence="1" id="KW-0677">Repeat</keyword>
<dbReference type="SUPFAM" id="SSF52540">
    <property type="entry name" value="P-loop containing nucleoside triphosphate hydrolases"/>
    <property type="match status" value="1"/>
</dbReference>
<dbReference type="Gene3D" id="3.40.50.300">
    <property type="entry name" value="P-loop containing nucleotide triphosphate hydrolases"/>
    <property type="match status" value="1"/>
</dbReference>
<dbReference type="OrthoDB" id="3027122at2759"/>